<dbReference type="AlphaFoldDB" id="A0A0B5QR36"/>
<organism evidence="6 8">
    <name type="scientific">Clostridium beijerinckii</name>
    <name type="common">Clostridium MP</name>
    <dbReference type="NCBI Taxonomy" id="1520"/>
    <lineage>
        <taxon>Bacteria</taxon>
        <taxon>Bacillati</taxon>
        <taxon>Bacillota</taxon>
        <taxon>Clostridia</taxon>
        <taxon>Eubacteriales</taxon>
        <taxon>Clostridiaceae</taxon>
        <taxon>Clostridium</taxon>
    </lineage>
</organism>
<evidence type="ECO:0000256" key="2">
    <source>
        <dbReference type="ARBA" id="ARBA00023125"/>
    </source>
</evidence>
<dbReference type="CDD" id="cd01392">
    <property type="entry name" value="HTH_LacI"/>
    <property type="match status" value="1"/>
</dbReference>
<dbReference type="SUPFAM" id="SSF47413">
    <property type="entry name" value="lambda repressor-like DNA-binding domains"/>
    <property type="match status" value="1"/>
</dbReference>
<reference evidence="8" key="1">
    <citation type="submission" date="2014-12" db="EMBL/GenBank/DDBJ databases">
        <title>Genome sequence of Clostridium beijerinckii strain 59B.</title>
        <authorList>
            <person name="Little G.T."/>
            <person name="Minton N.P."/>
        </authorList>
    </citation>
    <scope>NUCLEOTIDE SEQUENCE [LARGE SCALE GENOMIC DNA]</scope>
    <source>
        <strain evidence="8">59B</strain>
    </source>
</reference>
<dbReference type="InterPro" id="IPR001761">
    <property type="entry name" value="Peripla_BP/Lac1_sug-bd_dom"/>
</dbReference>
<dbReference type="PANTHER" id="PTHR30146">
    <property type="entry name" value="LACI-RELATED TRANSCRIPTIONAL REPRESSOR"/>
    <property type="match status" value="1"/>
</dbReference>
<name>A0A0B5QR36_CLOBE</name>
<evidence type="ECO:0000313" key="7">
    <source>
        <dbReference type="EMBL" id="NRV10718.1"/>
    </source>
</evidence>
<keyword evidence="2" id="KW-0238">DNA-binding</keyword>
<dbReference type="Gene3D" id="1.10.260.40">
    <property type="entry name" value="lambda repressor-like DNA-binding domains"/>
    <property type="match status" value="1"/>
</dbReference>
<dbReference type="Pfam" id="PF00356">
    <property type="entry name" value="LacI"/>
    <property type="match status" value="1"/>
</dbReference>
<evidence type="ECO:0000256" key="3">
    <source>
        <dbReference type="ARBA" id="ARBA00023163"/>
    </source>
</evidence>
<dbReference type="InterPro" id="IPR001387">
    <property type="entry name" value="Cro/C1-type_HTH"/>
</dbReference>
<dbReference type="PROSITE" id="PS50932">
    <property type="entry name" value="HTH_LACI_2"/>
    <property type="match status" value="1"/>
</dbReference>
<dbReference type="PROSITE" id="PS50943">
    <property type="entry name" value="HTH_CROC1"/>
    <property type="match status" value="1"/>
</dbReference>
<dbReference type="Gene3D" id="3.40.50.2300">
    <property type="match status" value="2"/>
</dbReference>
<protein>
    <submittedName>
        <fullName evidence="6">LacI family transcriptional regulator</fullName>
    </submittedName>
</protein>
<dbReference type="CDD" id="cd06267">
    <property type="entry name" value="PBP1_LacI_sugar_binding-like"/>
    <property type="match status" value="1"/>
</dbReference>
<dbReference type="GO" id="GO:0000976">
    <property type="term" value="F:transcription cis-regulatory region binding"/>
    <property type="evidence" value="ECO:0007669"/>
    <property type="project" value="TreeGrafter"/>
</dbReference>
<dbReference type="SUPFAM" id="SSF53822">
    <property type="entry name" value="Periplasmic binding protein-like I"/>
    <property type="match status" value="1"/>
</dbReference>
<dbReference type="GO" id="GO:0003700">
    <property type="term" value="F:DNA-binding transcription factor activity"/>
    <property type="evidence" value="ECO:0007669"/>
    <property type="project" value="TreeGrafter"/>
</dbReference>
<feature type="domain" description="HTH lacI-type" evidence="4">
    <location>
        <begin position="4"/>
        <end position="59"/>
    </location>
</feature>
<dbReference type="OrthoDB" id="369222at2"/>
<dbReference type="InterPro" id="IPR000843">
    <property type="entry name" value="HTH_LacI"/>
</dbReference>
<reference evidence="7" key="3">
    <citation type="submission" date="2020-05" db="EMBL/GenBank/DDBJ databases">
        <title>Genomic insights into acetone-butanol-ethanol (ABE) fermentation by sequencing solventogenic clostridia strains.</title>
        <authorList>
            <person name="Brown S."/>
        </authorList>
    </citation>
    <scope>NUCLEOTIDE SEQUENCE</scope>
    <source>
        <strain evidence="7">DJ126</strain>
    </source>
</reference>
<dbReference type="SMART" id="SM00354">
    <property type="entry name" value="HTH_LACI"/>
    <property type="match status" value="1"/>
</dbReference>
<dbReference type="Proteomes" id="UP000031866">
    <property type="component" value="Chromosome"/>
</dbReference>
<accession>A0A0B5QR36</accession>
<keyword evidence="3" id="KW-0804">Transcription</keyword>
<feature type="domain" description="HTH cro/C1-type" evidence="5">
    <location>
        <begin position="2"/>
        <end position="49"/>
    </location>
</feature>
<evidence type="ECO:0000259" key="5">
    <source>
        <dbReference type="PROSITE" id="PS50943"/>
    </source>
</evidence>
<gene>
    <name evidence="7" type="ORF">DFH45_003681</name>
    <name evidence="6" type="ORF">LF65_03960</name>
</gene>
<dbReference type="STRING" id="1520.LF65_03960"/>
<dbReference type="InterPro" id="IPR028082">
    <property type="entry name" value="Peripla_BP_I"/>
</dbReference>
<reference evidence="6" key="2">
    <citation type="submission" date="2016-02" db="EMBL/GenBank/DDBJ databases">
        <title>Genome sequence of Clostridium beijerinckii strain 59B.</title>
        <authorList>
            <person name="Little G.T."/>
            <person name="Minton N.P."/>
        </authorList>
    </citation>
    <scope>NUCLEOTIDE SEQUENCE</scope>
    <source>
        <strain evidence="6">NCIMB 14988</strain>
    </source>
</reference>
<dbReference type="PROSITE" id="PS00356">
    <property type="entry name" value="HTH_LACI_1"/>
    <property type="match status" value="1"/>
</dbReference>
<evidence type="ECO:0000259" key="4">
    <source>
        <dbReference type="PROSITE" id="PS50932"/>
    </source>
</evidence>
<dbReference type="KEGG" id="cbei:LF65_03960"/>
<dbReference type="Pfam" id="PF00532">
    <property type="entry name" value="Peripla_BP_1"/>
    <property type="match status" value="1"/>
</dbReference>
<dbReference type="EMBL" id="CP010086">
    <property type="protein sequence ID" value="AJH00508.1"/>
    <property type="molecule type" value="Genomic_DNA"/>
</dbReference>
<sequence>MNKITMKDIAEKVGVSKTTVSMVVNKKDSNISEETKNKIYNVIKETGYIPNNVARGLNTKKSGSIGMIIPDISNPFFSELSRAIEDVANKLGYNVILCNSDNNPDKEKKYVELLISKLIDGIILIPGQESESNANILKLNGIPFVVMDRYIKGFEDYPGVYFDNKQGIKCGIEYLYSKGKRNIVFVSGPKKINVNQERIDGYKEIMTKYGIYNKSLIFESTFSLEGGIEVTNQIIDQCGCFDAIFYSNDIMAIGGIKTLKRREYRVPEDILIMGFDGITLSKMIEPELTTIQQPIYSMGQQASKLIIDIITEQPIKNKKVYFTPNIIVGGTA</sequence>
<proteinExistence type="predicted"/>
<evidence type="ECO:0000256" key="1">
    <source>
        <dbReference type="ARBA" id="ARBA00023015"/>
    </source>
</evidence>
<dbReference type="PANTHER" id="PTHR30146:SF109">
    <property type="entry name" value="HTH-TYPE TRANSCRIPTIONAL REGULATOR GALS"/>
    <property type="match status" value="1"/>
</dbReference>
<dbReference type="Proteomes" id="UP000821656">
    <property type="component" value="Unassembled WGS sequence"/>
</dbReference>
<dbReference type="EMBL" id="JABSXK010000001">
    <property type="protein sequence ID" value="NRV10718.1"/>
    <property type="molecule type" value="Genomic_DNA"/>
</dbReference>
<dbReference type="InterPro" id="IPR010982">
    <property type="entry name" value="Lambda_DNA-bd_dom_sf"/>
</dbReference>
<dbReference type="RefSeq" id="WP_041898311.1">
    <property type="nucleotide sequence ID" value="NZ_CP010086.2"/>
</dbReference>
<evidence type="ECO:0000313" key="8">
    <source>
        <dbReference type="Proteomes" id="UP000031866"/>
    </source>
</evidence>
<keyword evidence="1" id="KW-0805">Transcription regulation</keyword>
<evidence type="ECO:0000313" key="6">
    <source>
        <dbReference type="EMBL" id="AJH00508.1"/>
    </source>
</evidence>